<sequence>MERCNAKSLSSEKYEDVTETSKKKDLGKNVFETLQDLFLEEKENNKRKYEDLSEHIDKMKSYFDEKINSLKDNTHENLEELKYYLDQLNKNNKVNVLENNTFMDDFEIVKNDIVKLKKQKEESTNLIKTSMRTYFDKIKAMLSVMNTNIENVKEELANYKESNQINSKKQNIEILQLINEENETLNKKLEASLNNLNNDMRDVKENIYNFKEYIEGQIRDIKNEAYINKKEIDEKINEISINQKKLLNDFYPSEIR</sequence>
<dbReference type="EMBL" id="BDQF01000013">
    <property type="protein sequence ID" value="GAW82559.1"/>
    <property type="molecule type" value="Genomic_DNA"/>
</dbReference>
<reference evidence="4" key="1">
    <citation type="submission" date="2017-04" db="EMBL/GenBank/DDBJ databases">
        <title>Plasmodium gonderi genome.</title>
        <authorList>
            <person name="Arisue N."/>
            <person name="Honma H."/>
            <person name="Kawai S."/>
            <person name="Tougan T."/>
            <person name="Tanabe K."/>
            <person name="Horii T."/>
        </authorList>
    </citation>
    <scope>NUCLEOTIDE SEQUENCE [LARGE SCALE GENOMIC DNA]</scope>
    <source>
        <strain evidence="4">ATCC 30045</strain>
    </source>
</reference>
<comment type="caution">
    <text evidence="3">The sequence shown here is derived from an EMBL/GenBank/DDBJ whole genome shotgun (WGS) entry which is preliminary data.</text>
</comment>
<name>A0A1Y1JJ90_PLAGO</name>
<evidence type="ECO:0000313" key="3">
    <source>
        <dbReference type="EMBL" id="GAW82559.1"/>
    </source>
</evidence>
<protein>
    <submittedName>
        <fullName evidence="3">Uncharacterized protein</fullName>
    </submittedName>
</protein>
<evidence type="ECO:0000256" key="1">
    <source>
        <dbReference type="SAM" id="Coils"/>
    </source>
</evidence>
<feature type="coiled-coil region" evidence="1">
    <location>
        <begin position="39"/>
        <end position="91"/>
    </location>
</feature>
<dbReference type="GeneID" id="39749296"/>
<keyword evidence="4" id="KW-1185">Reference proteome</keyword>
<evidence type="ECO:0000313" key="4">
    <source>
        <dbReference type="Proteomes" id="UP000195521"/>
    </source>
</evidence>
<gene>
    <name evidence="3" type="ORF">PGO_125570</name>
</gene>
<keyword evidence="1" id="KW-0175">Coiled coil</keyword>
<proteinExistence type="predicted"/>
<feature type="coiled-coil region" evidence="1">
    <location>
        <begin position="142"/>
        <end position="206"/>
    </location>
</feature>
<dbReference type="RefSeq" id="XP_028545148.1">
    <property type="nucleotide sequence ID" value="XM_028689347.1"/>
</dbReference>
<dbReference type="AlphaFoldDB" id="A0A1Y1JJ90"/>
<evidence type="ECO:0000256" key="2">
    <source>
        <dbReference type="SAM" id="MobiDB-lite"/>
    </source>
</evidence>
<dbReference type="Proteomes" id="UP000195521">
    <property type="component" value="Unassembled WGS sequence"/>
</dbReference>
<accession>A0A1Y1JJ90</accession>
<organism evidence="3 4">
    <name type="scientific">Plasmodium gonderi</name>
    <dbReference type="NCBI Taxonomy" id="77519"/>
    <lineage>
        <taxon>Eukaryota</taxon>
        <taxon>Sar</taxon>
        <taxon>Alveolata</taxon>
        <taxon>Apicomplexa</taxon>
        <taxon>Aconoidasida</taxon>
        <taxon>Haemosporida</taxon>
        <taxon>Plasmodiidae</taxon>
        <taxon>Plasmodium</taxon>
        <taxon>Plasmodium (Plasmodium)</taxon>
    </lineage>
</organism>
<feature type="region of interest" description="Disordered" evidence="2">
    <location>
        <begin position="1"/>
        <end position="23"/>
    </location>
</feature>
<dbReference type="OMA" id="MISIMNK"/>
<dbReference type="OrthoDB" id="372408at2759"/>